<sequence length="522" mass="56880">MLTFLASSGLLALLGVAVPVAIHLWNRRPGRVVAVGSIRWLLAGANRRMRSLKLEQLALLLLRVAVVVLLALAVAEPAWQRPGRAPAGQILLSADVLTSGSLAVIRPTIDSLRRRGFALRRLAAGFPRLSDTLWQQLNQPSPDSTALPAISADRTASFWPRVAQATDSFPNQLIQVYTSAALRHFQGIRPALPARVAWQTVPLPPTKTTWLQAASLSGPDSLRLLVSRSSEEGTSARSFSVRRPRQTAILTAPQRGLPPLHYYPTAAGPASIRVAGPDSARVPVQPPLRVWVYYDAAHAPDAQYLRAALRAAALGLPTRLVLTVSSTAPAATTPADWLFWLADAAPPVAWQARVARGLRLWQDGRQPGVFLPTSFSVVPLRESFPLTRLDTQRRAGAAVLWRTATGRPVLSRRLSGRGASYYFHSRLHPAWSQLAESSELPELWLTLLRPILSAPTPPQDQRLLDRAQLRPQQRPPTTVAQPLRPAADTTALRVWLVLAAALLWALERLVAARISSLLAAPL</sequence>
<dbReference type="PANTHER" id="PTHR37464:SF1">
    <property type="entry name" value="BLL2463 PROTEIN"/>
    <property type="match status" value="1"/>
</dbReference>
<keyword evidence="1 3" id="KW-0812">Transmembrane</keyword>
<evidence type="ECO:0000256" key="1">
    <source>
        <dbReference type="SAM" id="Phobius"/>
    </source>
</evidence>
<organism evidence="3 4">
    <name type="scientific">Hymenobacter daecheongensis DSM 21074</name>
    <dbReference type="NCBI Taxonomy" id="1121955"/>
    <lineage>
        <taxon>Bacteria</taxon>
        <taxon>Pseudomonadati</taxon>
        <taxon>Bacteroidota</taxon>
        <taxon>Cytophagia</taxon>
        <taxon>Cytophagales</taxon>
        <taxon>Hymenobacteraceae</taxon>
        <taxon>Hymenobacter</taxon>
    </lineage>
</organism>
<name>A0A1M6ITM0_9BACT</name>
<reference evidence="3 4" key="1">
    <citation type="submission" date="2016-11" db="EMBL/GenBank/DDBJ databases">
        <authorList>
            <person name="Jaros S."/>
            <person name="Januszkiewicz K."/>
            <person name="Wedrychowicz H."/>
        </authorList>
    </citation>
    <scope>NUCLEOTIDE SEQUENCE [LARGE SCALE GENOMIC DNA]</scope>
    <source>
        <strain evidence="3 4">DSM 21074</strain>
    </source>
</reference>
<feature type="domain" description="Aerotolerance regulator N-terminal" evidence="2">
    <location>
        <begin position="1"/>
        <end position="77"/>
    </location>
</feature>
<proteinExistence type="predicted"/>
<dbReference type="AlphaFoldDB" id="A0A1M6ITM0"/>
<dbReference type="InterPro" id="IPR024163">
    <property type="entry name" value="Aerotolerance_reg_N"/>
</dbReference>
<dbReference type="Proteomes" id="UP000184418">
    <property type="component" value="Unassembled WGS sequence"/>
</dbReference>
<dbReference type="RefSeq" id="WP_084539050.1">
    <property type="nucleotide sequence ID" value="NZ_FQYN01000006.1"/>
</dbReference>
<keyword evidence="1" id="KW-1133">Transmembrane helix</keyword>
<dbReference type="InterPro" id="IPR011933">
    <property type="entry name" value="Double_TM_dom"/>
</dbReference>
<evidence type="ECO:0000313" key="4">
    <source>
        <dbReference type="Proteomes" id="UP000184418"/>
    </source>
</evidence>
<keyword evidence="1" id="KW-0472">Membrane</keyword>
<dbReference type="OrthoDB" id="890881at2"/>
<evidence type="ECO:0000259" key="2">
    <source>
        <dbReference type="Pfam" id="PF07584"/>
    </source>
</evidence>
<dbReference type="STRING" id="1121955.SAMN02745146_2967"/>
<keyword evidence="4" id="KW-1185">Reference proteome</keyword>
<dbReference type="EMBL" id="FQYN01000006">
    <property type="protein sequence ID" value="SHJ37791.1"/>
    <property type="molecule type" value="Genomic_DNA"/>
</dbReference>
<feature type="transmembrane region" description="Helical" evidence="1">
    <location>
        <begin position="57"/>
        <end position="75"/>
    </location>
</feature>
<evidence type="ECO:0000313" key="3">
    <source>
        <dbReference type="EMBL" id="SHJ37791.1"/>
    </source>
</evidence>
<dbReference type="Pfam" id="PF07584">
    <property type="entry name" value="BatA"/>
    <property type="match status" value="1"/>
</dbReference>
<dbReference type="PANTHER" id="PTHR37464">
    <property type="entry name" value="BLL2463 PROTEIN"/>
    <property type="match status" value="1"/>
</dbReference>
<accession>A0A1M6ITM0</accession>
<protein>
    <submittedName>
        <fullName evidence="3">N-terminal double-transmembrane domain-containing protein</fullName>
    </submittedName>
</protein>
<dbReference type="NCBIfam" id="TIGR02226">
    <property type="entry name" value="two_anch"/>
    <property type="match status" value="1"/>
</dbReference>
<gene>
    <name evidence="3" type="ORF">SAMN02745146_2967</name>
</gene>